<gene>
    <name evidence="2" type="ORF">EK0264_10715</name>
</gene>
<evidence type="ECO:0000313" key="3">
    <source>
        <dbReference type="Proteomes" id="UP000463857"/>
    </source>
</evidence>
<dbReference type="Pfam" id="PF13489">
    <property type="entry name" value="Methyltransf_23"/>
    <property type="match status" value="1"/>
</dbReference>
<dbReference type="GO" id="GO:0032259">
    <property type="term" value="P:methylation"/>
    <property type="evidence" value="ECO:0007669"/>
    <property type="project" value="UniProtKB-KW"/>
</dbReference>
<dbReference type="AlphaFoldDB" id="A0A7L4YPB3"/>
<dbReference type="EMBL" id="CP047156">
    <property type="protein sequence ID" value="QHC00714.1"/>
    <property type="molecule type" value="Genomic_DNA"/>
</dbReference>
<dbReference type="CDD" id="cd02440">
    <property type="entry name" value="AdoMet_MTases"/>
    <property type="match status" value="1"/>
</dbReference>
<protein>
    <submittedName>
        <fullName evidence="2">Methyltransferase domain-containing protein</fullName>
    </submittedName>
</protein>
<keyword evidence="2" id="KW-0808">Transferase</keyword>
<dbReference type="RefSeq" id="WP_159545471.1">
    <property type="nucleotide sequence ID" value="NZ_CP047156.1"/>
</dbReference>
<accession>A0A7L4YPB3</accession>
<name>A0A7L4YPB3_9ACTN</name>
<keyword evidence="3" id="KW-1185">Reference proteome</keyword>
<organism evidence="2 3">
    <name type="scientific">Epidermidibacterium keratini</name>
    <dbReference type="NCBI Taxonomy" id="1891644"/>
    <lineage>
        <taxon>Bacteria</taxon>
        <taxon>Bacillati</taxon>
        <taxon>Actinomycetota</taxon>
        <taxon>Actinomycetes</taxon>
        <taxon>Sporichthyales</taxon>
        <taxon>Sporichthyaceae</taxon>
        <taxon>Epidermidibacterium</taxon>
    </lineage>
</organism>
<feature type="region of interest" description="Disordered" evidence="1">
    <location>
        <begin position="297"/>
        <end position="318"/>
    </location>
</feature>
<dbReference type="SUPFAM" id="SSF53335">
    <property type="entry name" value="S-adenosyl-L-methionine-dependent methyltransferases"/>
    <property type="match status" value="1"/>
</dbReference>
<dbReference type="KEGG" id="eke:EK0264_10715"/>
<evidence type="ECO:0000256" key="1">
    <source>
        <dbReference type="SAM" id="MobiDB-lite"/>
    </source>
</evidence>
<dbReference type="Gene3D" id="3.40.50.150">
    <property type="entry name" value="Vaccinia Virus protein VP39"/>
    <property type="match status" value="1"/>
</dbReference>
<dbReference type="InParanoid" id="A0A7L4YPB3"/>
<dbReference type="Proteomes" id="UP000463857">
    <property type="component" value="Chromosome"/>
</dbReference>
<reference evidence="2 3" key="1">
    <citation type="journal article" date="2018" name="Int. J. Syst. Evol. Microbiol.">
        <title>Epidermidibacterium keratini gen. nov., sp. nov., a member of the family Sporichthyaceae, isolated from keratin epidermis.</title>
        <authorList>
            <person name="Lee D.G."/>
            <person name="Trujillo M.E."/>
            <person name="Kang S."/>
            <person name="Nam J.J."/>
            <person name="Kim Y.J."/>
        </authorList>
    </citation>
    <scope>NUCLEOTIDE SEQUENCE [LARGE SCALE GENOMIC DNA]</scope>
    <source>
        <strain evidence="2 3">EPI-7</strain>
    </source>
</reference>
<dbReference type="OrthoDB" id="9812205at2"/>
<sequence length="318" mass="35021">MPISKYDIELDLSEPSDSSHWHLADLIGSNKRVLDVGCSTGYFGEALIAAGNECWGIEYDVASARVAAERLDRVEVADLEAVELAAVFPDETFDAVVFADVLEHLRDPLTTLRAARHILRPGGAVYVSLPNIAHGDIRLALLKGRFKYTKTGILDNTHTRFFTRDNLSEFAKDAGFVVAELRGTHADLFSTEQRLQASDYDAAVVDLVREDPLSSIYQFVAVLVPADATSLATSQALRMQDLELQNSRLVAQAEEHGTAAHEFRKFSEQLTAELAEARASAADQAARAAQLEAEIARMSEAASEPPRTLREKLRERLR</sequence>
<keyword evidence="2" id="KW-0489">Methyltransferase</keyword>
<dbReference type="PANTHER" id="PTHR43861:SF6">
    <property type="entry name" value="METHYLTRANSFERASE TYPE 11"/>
    <property type="match status" value="1"/>
</dbReference>
<dbReference type="GO" id="GO:0008168">
    <property type="term" value="F:methyltransferase activity"/>
    <property type="evidence" value="ECO:0007669"/>
    <property type="project" value="UniProtKB-KW"/>
</dbReference>
<evidence type="ECO:0000313" key="2">
    <source>
        <dbReference type="EMBL" id="QHC00714.1"/>
    </source>
</evidence>
<proteinExistence type="predicted"/>
<dbReference type="PANTHER" id="PTHR43861">
    <property type="entry name" value="TRANS-ACONITATE 2-METHYLTRANSFERASE-RELATED"/>
    <property type="match status" value="1"/>
</dbReference>
<feature type="compositionally biased region" description="Basic and acidic residues" evidence="1">
    <location>
        <begin position="307"/>
        <end position="318"/>
    </location>
</feature>
<dbReference type="InterPro" id="IPR029063">
    <property type="entry name" value="SAM-dependent_MTases_sf"/>
</dbReference>